<dbReference type="SUPFAM" id="SSF55608">
    <property type="entry name" value="Homing endonucleases"/>
    <property type="match status" value="2"/>
</dbReference>
<keyword evidence="2" id="KW-0255">Endonuclease</keyword>
<dbReference type="EMBL" id="MT880588">
    <property type="protein sequence ID" value="QQY98209.1"/>
    <property type="molecule type" value="Genomic_DNA"/>
</dbReference>
<dbReference type="RefSeq" id="YP_010119096.1">
    <property type="nucleotide sequence ID" value="NC_056146.1"/>
</dbReference>
<reference evidence="2" key="1">
    <citation type="submission" date="2020-08" db="EMBL/GenBank/DDBJ databases">
        <title>Mitochondrial genome sequences of powdery mildew pathogens.</title>
        <authorList>
            <person name="Zaccaron A."/>
            <person name="Stergiopoulos I."/>
        </authorList>
    </citation>
    <scope>NUCLEOTIDE SEQUENCE</scope>
    <source>
        <strain evidence="2">C</strain>
    </source>
</reference>
<name>A0A7U1BF06_UNCNE</name>
<dbReference type="Gene3D" id="3.10.28.10">
    <property type="entry name" value="Homing endonucleases"/>
    <property type="match status" value="1"/>
</dbReference>
<feature type="domain" description="Homing endonuclease LAGLIDADG" evidence="1">
    <location>
        <begin position="101"/>
        <end position="219"/>
    </location>
</feature>
<keyword evidence="2" id="KW-0378">Hydrolase</keyword>
<sequence>MLSPVVKITFVEKDAPLAKKIKEVLNGGSLVYPKNSNYLDLLFQDLNSTRKMAVLLNGKMRTPKIEALHRLIDFFNARLNEKPKMIKLGLDNSPMGNNPWLAGFLEADGNFYCGLGLNSEGITKGVKSYMRVSQKQSYKNTSYISEENNSNFLIMEKIREYLDVKTVTKINRTKEKYVELSYEVRTNKKTSCDLLIKYLSVYPLFSSKHLDFLDWREFHRIRLSREYLTIEGTSKLIYLKNSMNTKRTQFNWDSLNNFYC</sequence>
<proteinExistence type="predicted"/>
<dbReference type="GO" id="GO:0005739">
    <property type="term" value="C:mitochondrion"/>
    <property type="evidence" value="ECO:0007669"/>
    <property type="project" value="UniProtKB-ARBA"/>
</dbReference>
<dbReference type="InterPro" id="IPR004860">
    <property type="entry name" value="LAGLIDADG_dom"/>
</dbReference>
<dbReference type="PANTHER" id="PTHR36181">
    <property type="entry name" value="INTRON-ENCODED ENDONUCLEASE AI3-RELATED"/>
    <property type="match status" value="1"/>
</dbReference>
<dbReference type="AlphaFoldDB" id="A0A7U1BF06"/>
<evidence type="ECO:0000259" key="1">
    <source>
        <dbReference type="Pfam" id="PF00961"/>
    </source>
</evidence>
<dbReference type="Pfam" id="PF00961">
    <property type="entry name" value="LAGLIDADG_1"/>
    <property type="match status" value="1"/>
</dbReference>
<keyword evidence="2" id="KW-0540">Nuclease</keyword>
<organism evidence="2">
    <name type="scientific">Uncinula necator</name>
    <name type="common">Grape powdery mildew</name>
    <dbReference type="NCBI Taxonomy" id="52586"/>
    <lineage>
        <taxon>Eukaryota</taxon>
        <taxon>Fungi</taxon>
        <taxon>Dikarya</taxon>
        <taxon>Ascomycota</taxon>
        <taxon>Pezizomycotina</taxon>
        <taxon>Leotiomycetes</taxon>
        <taxon>Erysiphales</taxon>
        <taxon>Erysiphaceae</taxon>
        <taxon>Erysiphe</taxon>
    </lineage>
</organism>
<gene>
    <name evidence="2" type="primary">cox1-i5</name>
</gene>
<dbReference type="GeneID" id="65320135"/>
<keyword evidence="2" id="KW-0496">Mitochondrion</keyword>
<evidence type="ECO:0000313" key="2">
    <source>
        <dbReference type="EMBL" id="QQY98209.1"/>
    </source>
</evidence>
<dbReference type="InterPro" id="IPR027434">
    <property type="entry name" value="Homing_endonucl"/>
</dbReference>
<geneLocation type="mitochondrion" evidence="2"/>
<dbReference type="GO" id="GO:0004519">
    <property type="term" value="F:endonuclease activity"/>
    <property type="evidence" value="ECO:0007669"/>
    <property type="project" value="UniProtKB-KW"/>
</dbReference>
<accession>A0A7U1BF06</accession>
<dbReference type="PANTHER" id="PTHR36181:SF6">
    <property type="entry name" value="INTRON-ENCODED LAGLIDADG ENDONUCLEASE FAMILY PROTEIN"/>
    <property type="match status" value="1"/>
</dbReference>
<dbReference type="InterPro" id="IPR051289">
    <property type="entry name" value="LAGLIDADG_Endonuclease"/>
</dbReference>
<protein>
    <submittedName>
        <fullName evidence="2">LAGLIDADG endonuclease domain-containing protein</fullName>
    </submittedName>
</protein>